<evidence type="ECO:0000313" key="2">
    <source>
        <dbReference type="Proteomes" id="UP000564885"/>
    </source>
</evidence>
<reference evidence="1 2" key="1">
    <citation type="submission" date="2020-04" db="EMBL/GenBank/DDBJ databases">
        <title>Enterovirga sp. isolate from soil.</title>
        <authorList>
            <person name="Chea S."/>
            <person name="Kim D.-U."/>
        </authorList>
    </citation>
    <scope>NUCLEOTIDE SEQUENCE [LARGE SCALE GENOMIC DNA]</scope>
    <source>
        <strain evidence="1 2">DB1703</strain>
    </source>
</reference>
<name>A0A849I947_9HYPH</name>
<sequence>MSHISAAEYIAEMRRLETIRNEALRHHDRFALAAVAQRLATVNRVFWGRAAKGS</sequence>
<comment type="caution">
    <text evidence="1">The sequence shown here is derived from an EMBL/GenBank/DDBJ whole genome shotgun (WGS) entry which is preliminary data.</text>
</comment>
<protein>
    <submittedName>
        <fullName evidence="1">Uncharacterized protein</fullName>
    </submittedName>
</protein>
<evidence type="ECO:0000313" key="1">
    <source>
        <dbReference type="EMBL" id="NNM72600.1"/>
    </source>
</evidence>
<proteinExistence type="predicted"/>
<dbReference type="AlphaFoldDB" id="A0A849I947"/>
<keyword evidence="2" id="KW-1185">Reference proteome</keyword>
<accession>A0A849I947</accession>
<gene>
    <name evidence="1" type="ORF">HJG44_09415</name>
</gene>
<dbReference type="RefSeq" id="WP_171218056.1">
    <property type="nucleotide sequence ID" value="NZ_JABEPP010000002.1"/>
</dbReference>
<organism evidence="1 2">
    <name type="scientific">Enterovirga aerilata</name>
    <dbReference type="NCBI Taxonomy" id="2730920"/>
    <lineage>
        <taxon>Bacteria</taxon>
        <taxon>Pseudomonadati</taxon>
        <taxon>Pseudomonadota</taxon>
        <taxon>Alphaproteobacteria</taxon>
        <taxon>Hyphomicrobiales</taxon>
        <taxon>Methylobacteriaceae</taxon>
        <taxon>Enterovirga</taxon>
    </lineage>
</organism>
<dbReference type="Proteomes" id="UP000564885">
    <property type="component" value="Unassembled WGS sequence"/>
</dbReference>
<dbReference type="EMBL" id="JABEPP010000002">
    <property type="protein sequence ID" value="NNM72600.1"/>
    <property type="molecule type" value="Genomic_DNA"/>
</dbReference>